<comment type="similarity">
    <text evidence="2 11">Belongs to the SecA family.</text>
</comment>
<dbReference type="PRINTS" id="PR00906">
    <property type="entry name" value="SECA"/>
</dbReference>
<dbReference type="SUPFAM" id="SSF52540">
    <property type="entry name" value="P-loop containing nucleoside triphosphate hydrolases"/>
    <property type="match status" value="2"/>
</dbReference>
<evidence type="ECO:0000256" key="11">
    <source>
        <dbReference type="HAMAP-Rule" id="MF_01382"/>
    </source>
</evidence>
<dbReference type="NCBIfam" id="TIGR04221">
    <property type="entry name" value="SecA2_Mycobac"/>
    <property type="match status" value="1"/>
</dbReference>
<feature type="binding site" evidence="11">
    <location>
        <begin position="128"/>
        <end position="132"/>
    </location>
    <ligand>
        <name>ATP</name>
        <dbReference type="ChEBI" id="CHEBI:30616"/>
    </ligand>
</feature>
<dbReference type="Gene3D" id="3.90.1440.10">
    <property type="entry name" value="SecA, preprotein cross-linking domain"/>
    <property type="match status" value="1"/>
</dbReference>
<feature type="domain" description="Helicase ATP-binding" evidence="13">
    <location>
        <begin position="112"/>
        <end position="252"/>
    </location>
</feature>
<keyword evidence="10 11" id="KW-0472">Membrane</keyword>
<sequence length="802" mass="86766">MRRRDRLQTTSDPEPRARLIDRLNGWAWRALSRSERAEVTRYAALVRTAGEHEQRLQGLSDADLSAEAARLRGSAKAGRPPFGNEELVAWCALGREAARRAVGLRAFDVQLLGMARMLAGDVVEMATGEGKTLAGALAAAGFALRGRSVQVLSVNDYLARRDAEWMGPLYRLLGVSVDWVTAESTPAERRDAYAAEVTYASVSEVGFDVLRDRVCTDAAELVAPRPDVALVDEADSVLVDEARVPLVLAGSTEETTPGERMARVVASLRAGRHYQTDTEGRNVFLTPAGERAVEAALGGIDLYAAEQVETITQVNVALHAHVLLHRDVHYLVRDGEIKLISSSRGRVATLQRWPDGLHAAVEAKEGLSATGSGEILDTITIQGLLTRYPTLCGMTGTALVAEEQLRTFYKLSVTVIPPNTPCQRVDEPSRVYTSTAAKEEAVIAEITAAHATGRPILVGTLDVAESERLAALLAERGLACVVLNAKNDAEEAAIIAHAGEEGALTISTQMAGRGTDIRLGGPDGADHDNVAALGGLYVIGTGHHPSRRIDDQLRGRSGRQGDPGGSVFFASLEDEQVLQYGSAHDPSAPVGADGRVEDRAAHRQVAHAQRVAEGTNLTIHSTTWRYNQLIERQRELLGELRDQVLHTDHATELMAQRCPDRCAELRQAVPTAVLDEAARLVVLHHVDRCWADHLAFLADVRESIHLRSLAGQDPLAEFHRTAIPAFKRRLADALTEAADTFERVTITADGIDLDAAGLRRPSATWTYLVNDNPFGTPFERALNRIGRALRGSRSAPAEESSS</sequence>
<evidence type="ECO:0000259" key="14">
    <source>
        <dbReference type="PROSITE" id="PS51196"/>
    </source>
</evidence>
<dbReference type="InterPro" id="IPR011115">
    <property type="entry name" value="SecA_DEAD"/>
</dbReference>
<organism evidence="15 16">
    <name type="scientific">Actinopolymorpha pittospori</name>
    <dbReference type="NCBI Taxonomy" id="648752"/>
    <lineage>
        <taxon>Bacteria</taxon>
        <taxon>Bacillati</taxon>
        <taxon>Actinomycetota</taxon>
        <taxon>Actinomycetes</taxon>
        <taxon>Propionibacteriales</taxon>
        <taxon>Actinopolymorphaceae</taxon>
        <taxon>Actinopolymorpha</taxon>
    </lineage>
</organism>
<dbReference type="GO" id="GO:0031522">
    <property type="term" value="C:cell envelope Sec protein transport complex"/>
    <property type="evidence" value="ECO:0007669"/>
    <property type="project" value="TreeGrafter"/>
</dbReference>
<dbReference type="Proteomes" id="UP000638648">
    <property type="component" value="Unassembled WGS sequence"/>
</dbReference>
<dbReference type="InterPro" id="IPR000185">
    <property type="entry name" value="SecA"/>
</dbReference>
<feature type="region of interest" description="Disordered" evidence="12">
    <location>
        <begin position="547"/>
        <end position="566"/>
    </location>
</feature>
<evidence type="ECO:0000259" key="13">
    <source>
        <dbReference type="PROSITE" id="PS51192"/>
    </source>
</evidence>
<dbReference type="GO" id="GO:0017038">
    <property type="term" value="P:protein import"/>
    <property type="evidence" value="ECO:0007669"/>
    <property type="project" value="InterPro"/>
</dbReference>
<keyword evidence="4 11" id="KW-1003">Cell membrane</keyword>
<comment type="subcellular location">
    <subcellularLocation>
        <location evidence="11">Cell membrane</location>
        <topology evidence="11">Peripheral membrane protein</topology>
        <orientation evidence="11">Cytoplasmic side</orientation>
    </subcellularLocation>
    <subcellularLocation>
        <location evidence="11">Cytoplasm</location>
    </subcellularLocation>
    <subcellularLocation>
        <location evidence="1">Membrane</location>
        <topology evidence="1">Peripheral membrane protein</topology>
    </subcellularLocation>
    <text evidence="11">Distribution is 50-50.</text>
</comment>
<feature type="binding site" evidence="11">
    <location>
        <position position="516"/>
    </location>
    <ligand>
        <name>ATP</name>
        <dbReference type="ChEBI" id="CHEBI:30616"/>
    </ligand>
</feature>
<reference evidence="15" key="1">
    <citation type="submission" date="2020-10" db="EMBL/GenBank/DDBJ databases">
        <title>Sequencing the genomes of 1000 actinobacteria strains.</title>
        <authorList>
            <person name="Klenk H.-P."/>
        </authorList>
    </citation>
    <scope>NUCLEOTIDE SEQUENCE</scope>
    <source>
        <strain evidence="15">DSM 45354</strain>
    </source>
</reference>
<proteinExistence type="inferred from homology"/>
<dbReference type="GO" id="GO:0006605">
    <property type="term" value="P:protein targeting"/>
    <property type="evidence" value="ECO:0007669"/>
    <property type="project" value="UniProtKB-UniRule"/>
</dbReference>
<dbReference type="PANTHER" id="PTHR30612">
    <property type="entry name" value="SECA INNER MEMBRANE COMPONENT OF SEC PROTEIN SECRETION SYSTEM"/>
    <property type="match status" value="1"/>
</dbReference>
<dbReference type="Pfam" id="PF07516">
    <property type="entry name" value="SecA_SW"/>
    <property type="match status" value="1"/>
</dbReference>
<comment type="catalytic activity">
    <reaction evidence="11">
        <text>ATP + H2O + cellular proteinSide 1 = ADP + phosphate + cellular proteinSide 2.</text>
        <dbReference type="EC" id="7.4.2.8"/>
    </reaction>
</comment>
<keyword evidence="3 11" id="KW-0813">Transport</keyword>
<keyword evidence="11" id="KW-0963">Cytoplasm</keyword>
<dbReference type="Pfam" id="PF07517">
    <property type="entry name" value="SecA_DEAD"/>
    <property type="match status" value="1"/>
</dbReference>
<evidence type="ECO:0000256" key="5">
    <source>
        <dbReference type="ARBA" id="ARBA00022741"/>
    </source>
</evidence>
<dbReference type="GO" id="GO:0005524">
    <property type="term" value="F:ATP binding"/>
    <property type="evidence" value="ECO:0007669"/>
    <property type="project" value="UniProtKB-UniRule"/>
</dbReference>
<protein>
    <recommendedName>
        <fullName evidence="11">Protein translocase subunit SecA</fullName>
        <ecNumber evidence="11">7.4.2.8</ecNumber>
    </recommendedName>
</protein>
<evidence type="ECO:0000256" key="8">
    <source>
        <dbReference type="ARBA" id="ARBA00022967"/>
    </source>
</evidence>
<evidence type="ECO:0000256" key="10">
    <source>
        <dbReference type="ARBA" id="ARBA00023136"/>
    </source>
</evidence>
<dbReference type="Pfam" id="PF21090">
    <property type="entry name" value="P-loop_SecA"/>
    <property type="match status" value="2"/>
</dbReference>
<dbReference type="FunFam" id="3.40.50.300:FF:000429">
    <property type="entry name" value="Preprotein translocase subunit SecA"/>
    <property type="match status" value="1"/>
</dbReference>
<keyword evidence="7 11" id="KW-0653">Protein transport</keyword>
<evidence type="ECO:0000313" key="16">
    <source>
        <dbReference type="Proteomes" id="UP000638648"/>
    </source>
</evidence>
<dbReference type="SUPFAM" id="SSF81767">
    <property type="entry name" value="Pre-protein crosslinking domain of SecA"/>
    <property type="match status" value="1"/>
</dbReference>
<dbReference type="GO" id="GO:0005886">
    <property type="term" value="C:plasma membrane"/>
    <property type="evidence" value="ECO:0007669"/>
    <property type="project" value="UniProtKB-SubCell"/>
</dbReference>
<dbReference type="GO" id="GO:0043952">
    <property type="term" value="P:protein transport by the Sec complex"/>
    <property type="evidence" value="ECO:0007669"/>
    <property type="project" value="TreeGrafter"/>
</dbReference>
<dbReference type="EMBL" id="JADBEM010000001">
    <property type="protein sequence ID" value="MBE1613036.1"/>
    <property type="molecule type" value="Genomic_DNA"/>
</dbReference>
<evidence type="ECO:0000256" key="4">
    <source>
        <dbReference type="ARBA" id="ARBA00022475"/>
    </source>
</evidence>
<dbReference type="RefSeq" id="WP_202896938.1">
    <property type="nucleotide sequence ID" value="NZ_BAABJL010000128.1"/>
</dbReference>
<dbReference type="HAMAP" id="MF_01382">
    <property type="entry name" value="SecA"/>
    <property type="match status" value="1"/>
</dbReference>
<dbReference type="PANTHER" id="PTHR30612:SF0">
    <property type="entry name" value="CHLOROPLAST PROTEIN-TRANSPORTING ATPASE"/>
    <property type="match status" value="1"/>
</dbReference>
<keyword evidence="5 11" id="KW-0547">Nucleotide-binding</keyword>
<dbReference type="GO" id="GO:0005829">
    <property type="term" value="C:cytosol"/>
    <property type="evidence" value="ECO:0007669"/>
    <property type="project" value="TreeGrafter"/>
</dbReference>
<evidence type="ECO:0000256" key="12">
    <source>
        <dbReference type="SAM" id="MobiDB-lite"/>
    </source>
</evidence>
<evidence type="ECO:0000256" key="7">
    <source>
        <dbReference type="ARBA" id="ARBA00022927"/>
    </source>
</evidence>
<keyword evidence="16" id="KW-1185">Reference proteome</keyword>
<dbReference type="InterPro" id="IPR011130">
    <property type="entry name" value="SecA_preprotein_X-link_dom"/>
</dbReference>
<dbReference type="Gene3D" id="1.10.3060.10">
    <property type="entry name" value="Helical scaffold and wing domains of SecA"/>
    <property type="match status" value="1"/>
</dbReference>
<dbReference type="InterPro" id="IPR014018">
    <property type="entry name" value="SecA_motor_DEAD"/>
</dbReference>
<dbReference type="InterPro" id="IPR014001">
    <property type="entry name" value="Helicase_ATP-bd"/>
</dbReference>
<dbReference type="InterPro" id="IPR011116">
    <property type="entry name" value="SecA_Wing/Scaffold"/>
</dbReference>
<evidence type="ECO:0000256" key="9">
    <source>
        <dbReference type="ARBA" id="ARBA00023010"/>
    </source>
</evidence>
<feature type="binding site" evidence="11">
    <location>
        <position position="110"/>
    </location>
    <ligand>
        <name>ATP</name>
        <dbReference type="ChEBI" id="CHEBI:30616"/>
    </ligand>
</feature>
<name>A0A927RQE7_9ACTN</name>
<dbReference type="PROSITE" id="PS51192">
    <property type="entry name" value="HELICASE_ATP_BIND_1"/>
    <property type="match status" value="1"/>
</dbReference>
<dbReference type="InterPro" id="IPR036266">
    <property type="entry name" value="SecA_Wing/Scaffold_sf"/>
</dbReference>
<keyword evidence="6 11" id="KW-0067">ATP-binding</keyword>
<dbReference type="PROSITE" id="PS51196">
    <property type="entry name" value="SECA_MOTOR_DEAD"/>
    <property type="match status" value="1"/>
</dbReference>
<dbReference type="GO" id="GO:0008564">
    <property type="term" value="F:protein-exporting ATPase activity"/>
    <property type="evidence" value="ECO:0007669"/>
    <property type="project" value="UniProtKB-EC"/>
</dbReference>
<dbReference type="SMART" id="SM00957">
    <property type="entry name" value="SecA_DEAD"/>
    <property type="match status" value="1"/>
</dbReference>
<keyword evidence="9 11" id="KW-0811">Translocation</keyword>
<dbReference type="Gene3D" id="3.40.50.300">
    <property type="entry name" value="P-loop containing nucleotide triphosphate hydrolases"/>
    <property type="match status" value="3"/>
</dbReference>
<dbReference type="InterPro" id="IPR044722">
    <property type="entry name" value="SecA_SF2_C"/>
</dbReference>
<feature type="domain" description="SecA family profile" evidence="14">
    <location>
        <begin position="24"/>
        <end position="612"/>
    </location>
</feature>
<dbReference type="InterPro" id="IPR026389">
    <property type="entry name" value="SecA_Actinobact-type"/>
</dbReference>
<dbReference type="InterPro" id="IPR036670">
    <property type="entry name" value="SecA_X-link_sf"/>
</dbReference>
<dbReference type="InterPro" id="IPR027417">
    <property type="entry name" value="P-loop_NTPase"/>
</dbReference>
<comment type="function">
    <text evidence="11">Part of the Sec protein translocase complex. Interacts with the SecYEG preprotein conducting channel. Has a central role in coupling the hydrolysis of ATP to the transfer of proteins into and across the cell membrane, serving as an ATP-driven molecular motor driving the stepwise translocation of polypeptide chains across the membrane.</text>
</comment>
<evidence type="ECO:0000256" key="3">
    <source>
        <dbReference type="ARBA" id="ARBA00022448"/>
    </source>
</evidence>
<comment type="subunit">
    <text evidence="11">Monomer and homodimer. Part of the essential Sec protein translocation apparatus which comprises SecA, SecYEG and auxiliary proteins SecDF. Other proteins may also be involved.</text>
</comment>
<dbReference type="Pfam" id="PF01043">
    <property type="entry name" value="SecA_PP_bind"/>
    <property type="match status" value="1"/>
</dbReference>
<keyword evidence="8 11" id="KW-1278">Translocase</keyword>
<dbReference type="CDD" id="cd18803">
    <property type="entry name" value="SF2_C_secA"/>
    <property type="match status" value="1"/>
</dbReference>
<comment type="caution">
    <text evidence="15">The sequence shown here is derived from an EMBL/GenBank/DDBJ whole genome shotgun (WGS) entry which is preliminary data.</text>
</comment>
<dbReference type="EC" id="7.4.2.8" evidence="11"/>
<evidence type="ECO:0000256" key="2">
    <source>
        <dbReference type="ARBA" id="ARBA00007650"/>
    </source>
</evidence>
<dbReference type="SUPFAM" id="SSF81886">
    <property type="entry name" value="Helical scaffold and wing domains of SecA"/>
    <property type="match status" value="1"/>
</dbReference>
<dbReference type="SMART" id="SM00958">
    <property type="entry name" value="SecA_PP_bind"/>
    <property type="match status" value="1"/>
</dbReference>
<evidence type="ECO:0000256" key="1">
    <source>
        <dbReference type="ARBA" id="ARBA00004170"/>
    </source>
</evidence>
<dbReference type="CDD" id="cd17928">
    <property type="entry name" value="DEXDc_SecA"/>
    <property type="match status" value="1"/>
</dbReference>
<dbReference type="GO" id="GO:0065002">
    <property type="term" value="P:intracellular protein transmembrane transport"/>
    <property type="evidence" value="ECO:0007669"/>
    <property type="project" value="UniProtKB-UniRule"/>
</dbReference>
<accession>A0A927RQE7</accession>
<gene>
    <name evidence="11" type="primary">secA</name>
    <name evidence="15" type="ORF">HEB94_009884</name>
</gene>
<evidence type="ECO:0000313" key="15">
    <source>
        <dbReference type="EMBL" id="MBE1613036.1"/>
    </source>
</evidence>
<dbReference type="AlphaFoldDB" id="A0A927RQE7"/>
<evidence type="ECO:0000256" key="6">
    <source>
        <dbReference type="ARBA" id="ARBA00022840"/>
    </source>
</evidence>